<evidence type="ECO:0000256" key="1">
    <source>
        <dbReference type="SAM" id="MobiDB-lite"/>
    </source>
</evidence>
<proteinExistence type="predicted"/>
<name>A0A813IRC7_POLGL</name>
<dbReference type="Proteomes" id="UP000626109">
    <property type="component" value="Unassembled WGS sequence"/>
</dbReference>
<accession>A0A813IRC7</accession>
<sequence length="119" mass="13325">MAQCVCPALQARQTGDHLFSHRYNICHIRGGEIKQTDNHPPSCSSNNNHNHNNNNNSNNNNHNHNNHNSNNNNSSVFVLSRGKGRGWAGDKTHVISPAKKKRSPNICGRFLEAEFKDCL</sequence>
<protein>
    <submittedName>
        <fullName evidence="2">Uncharacterized protein</fullName>
    </submittedName>
</protein>
<evidence type="ECO:0000313" key="3">
    <source>
        <dbReference type="Proteomes" id="UP000626109"/>
    </source>
</evidence>
<reference evidence="2" key="1">
    <citation type="submission" date="2021-02" db="EMBL/GenBank/DDBJ databases">
        <authorList>
            <person name="Dougan E. K."/>
            <person name="Rhodes N."/>
            <person name="Thang M."/>
            <person name="Chan C."/>
        </authorList>
    </citation>
    <scope>NUCLEOTIDE SEQUENCE</scope>
</reference>
<feature type="region of interest" description="Disordered" evidence="1">
    <location>
        <begin position="37"/>
        <end position="78"/>
    </location>
</feature>
<gene>
    <name evidence="2" type="ORF">PGLA2088_LOCUS13480</name>
</gene>
<dbReference type="AlphaFoldDB" id="A0A813IRC7"/>
<comment type="caution">
    <text evidence="2">The sequence shown here is derived from an EMBL/GenBank/DDBJ whole genome shotgun (WGS) entry which is preliminary data.</text>
</comment>
<organism evidence="2 3">
    <name type="scientific">Polarella glacialis</name>
    <name type="common">Dinoflagellate</name>
    <dbReference type="NCBI Taxonomy" id="89957"/>
    <lineage>
        <taxon>Eukaryota</taxon>
        <taxon>Sar</taxon>
        <taxon>Alveolata</taxon>
        <taxon>Dinophyceae</taxon>
        <taxon>Suessiales</taxon>
        <taxon>Suessiaceae</taxon>
        <taxon>Polarella</taxon>
    </lineage>
</organism>
<evidence type="ECO:0000313" key="2">
    <source>
        <dbReference type="EMBL" id="CAE8658589.1"/>
    </source>
</evidence>
<feature type="compositionally biased region" description="Low complexity" evidence="1">
    <location>
        <begin position="44"/>
        <end position="75"/>
    </location>
</feature>
<dbReference type="EMBL" id="CAJNNW010016151">
    <property type="protein sequence ID" value="CAE8658589.1"/>
    <property type="molecule type" value="Genomic_DNA"/>
</dbReference>